<organism evidence="1 2">
    <name type="scientific">Wickerhamomyces pijperi</name>
    <name type="common">Yeast</name>
    <name type="synonym">Pichia pijperi</name>
    <dbReference type="NCBI Taxonomy" id="599730"/>
    <lineage>
        <taxon>Eukaryota</taxon>
        <taxon>Fungi</taxon>
        <taxon>Dikarya</taxon>
        <taxon>Ascomycota</taxon>
        <taxon>Saccharomycotina</taxon>
        <taxon>Saccharomycetes</taxon>
        <taxon>Phaffomycetales</taxon>
        <taxon>Wickerhamomycetaceae</taxon>
        <taxon>Wickerhamomyces</taxon>
    </lineage>
</organism>
<reference evidence="1" key="1">
    <citation type="journal article" date="2021" name="Open Biol.">
        <title>Shared evolutionary footprints suggest mitochondrial oxidative damage underlies multiple complex I losses in fungi.</title>
        <authorList>
            <person name="Schikora-Tamarit M.A."/>
            <person name="Marcet-Houben M."/>
            <person name="Nosek J."/>
            <person name="Gabaldon T."/>
        </authorList>
    </citation>
    <scope>NUCLEOTIDE SEQUENCE</scope>
    <source>
        <strain evidence="1">CBS2887</strain>
    </source>
</reference>
<name>A0A9P8Q7W9_WICPI</name>
<protein>
    <submittedName>
        <fullName evidence="1">Uncharacterized protein</fullName>
    </submittedName>
</protein>
<keyword evidence="2" id="KW-1185">Reference proteome</keyword>
<dbReference type="Proteomes" id="UP000774326">
    <property type="component" value="Unassembled WGS sequence"/>
</dbReference>
<dbReference type="EMBL" id="JAEUBG010001731">
    <property type="protein sequence ID" value="KAH3685913.1"/>
    <property type="molecule type" value="Genomic_DNA"/>
</dbReference>
<dbReference type="AlphaFoldDB" id="A0A9P8Q7W9"/>
<accession>A0A9P8Q7W9</accession>
<proteinExistence type="predicted"/>
<gene>
    <name evidence="1" type="ORF">WICPIJ_003102</name>
</gene>
<sequence>MEPPATPPFKSSISAPGLLTSKDLMTINLGEAEKSLTGTGMVLTMNSLTASMFGFINVWIIQLVDLGVGVTQLDGNVTFQFVFETDGLDTGYGLDDGGLTVGDVTNGTDVDGGLSVDDFW</sequence>
<dbReference type="OrthoDB" id="10630348at2759"/>
<evidence type="ECO:0000313" key="1">
    <source>
        <dbReference type="EMBL" id="KAH3685913.1"/>
    </source>
</evidence>
<evidence type="ECO:0000313" key="2">
    <source>
        <dbReference type="Proteomes" id="UP000774326"/>
    </source>
</evidence>
<reference evidence="1" key="2">
    <citation type="submission" date="2021-01" db="EMBL/GenBank/DDBJ databases">
        <authorList>
            <person name="Schikora-Tamarit M.A."/>
        </authorList>
    </citation>
    <scope>NUCLEOTIDE SEQUENCE</scope>
    <source>
        <strain evidence="1">CBS2887</strain>
    </source>
</reference>
<comment type="caution">
    <text evidence="1">The sequence shown here is derived from an EMBL/GenBank/DDBJ whole genome shotgun (WGS) entry which is preliminary data.</text>
</comment>